<sequence length="100" mass="11488">MTALSGDDNNSTGSRSELDSLLKGQQKINDKIAQAIRKTEKRLMRAHFILGELILSDPELNERVRPLVESYLSKLGPKRQLVDHYTPNRDLLDRLRAMMR</sequence>
<name>A0A1J5P2C7_9ZZZZ</name>
<protein>
    <submittedName>
        <fullName evidence="2">Uncharacterized protein</fullName>
    </submittedName>
</protein>
<evidence type="ECO:0000256" key="1">
    <source>
        <dbReference type="SAM" id="MobiDB-lite"/>
    </source>
</evidence>
<gene>
    <name evidence="2" type="ORF">GALL_527260</name>
</gene>
<evidence type="ECO:0000313" key="2">
    <source>
        <dbReference type="EMBL" id="OIQ65713.1"/>
    </source>
</evidence>
<dbReference type="EMBL" id="MLJW01007116">
    <property type="protein sequence ID" value="OIQ65713.1"/>
    <property type="molecule type" value="Genomic_DNA"/>
</dbReference>
<accession>A0A1J5P2C7</accession>
<proteinExistence type="predicted"/>
<organism evidence="2">
    <name type="scientific">mine drainage metagenome</name>
    <dbReference type="NCBI Taxonomy" id="410659"/>
    <lineage>
        <taxon>unclassified sequences</taxon>
        <taxon>metagenomes</taxon>
        <taxon>ecological metagenomes</taxon>
    </lineage>
</organism>
<feature type="region of interest" description="Disordered" evidence="1">
    <location>
        <begin position="1"/>
        <end position="21"/>
    </location>
</feature>
<dbReference type="AlphaFoldDB" id="A0A1J5P2C7"/>
<reference evidence="2" key="1">
    <citation type="submission" date="2016-10" db="EMBL/GenBank/DDBJ databases">
        <title>Sequence of Gallionella enrichment culture.</title>
        <authorList>
            <person name="Poehlein A."/>
            <person name="Muehling M."/>
            <person name="Daniel R."/>
        </authorList>
    </citation>
    <scope>NUCLEOTIDE SEQUENCE</scope>
</reference>
<comment type="caution">
    <text evidence="2">The sequence shown here is derived from an EMBL/GenBank/DDBJ whole genome shotgun (WGS) entry which is preliminary data.</text>
</comment>